<feature type="region of interest" description="Disordered" evidence="1">
    <location>
        <begin position="1"/>
        <end position="87"/>
    </location>
</feature>
<feature type="compositionally biased region" description="Polar residues" evidence="1">
    <location>
        <begin position="1"/>
        <end position="12"/>
    </location>
</feature>
<evidence type="ECO:0000256" key="1">
    <source>
        <dbReference type="SAM" id="MobiDB-lite"/>
    </source>
</evidence>
<sequence length="168" mass="18718">MYRFQGTNNRSNGIYCEPEAHFSPPHGNKKSSSKMRHHHRVRSNNRSAHLPHRNDSDPDSSSDVSDGTYQESSDVHGHGHPHSGMTMTNRDRLNMVAQNAEKKGLLDKGGGDEMGYDFPDKASFHYVVTLLQAALLLLRPVFIDGIIISPFFHGPKPIARAFLQGEGK</sequence>
<keyword evidence="3" id="KW-1185">Reference proteome</keyword>
<name>A0A226E7N0_FOLCA</name>
<dbReference type="OrthoDB" id="442731at2759"/>
<accession>A0A226E7N0</accession>
<protein>
    <submittedName>
        <fullName evidence="2">Uncharacterized protein</fullName>
    </submittedName>
</protein>
<comment type="caution">
    <text evidence="2">The sequence shown here is derived from an EMBL/GenBank/DDBJ whole genome shotgun (WGS) entry which is preliminary data.</text>
</comment>
<dbReference type="Proteomes" id="UP000198287">
    <property type="component" value="Unassembled WGS sequence"/>
</dbReference>
<gene>
    <name evidence="2" type="ORF">Fcan01_12063</name>
</gene>
<reference evidence="2 3" key="1">
    <citation type="submission" date="2015-12" db="EMBL/GenBank/DDBJ databases">
        <title>The genome of Folsomia candida.</title>
        <authorList>
            <person name="Faddeeva A."/>
            <person name="Derks M.F."/>
            <person name="Anvar Y."/>
            <person name="Smit S."/>
            <person name="Van Straalen N."/>
            <person name="Roelofs D."/>
        </authorList>
    </citation>
    <scope>NUCLEOTIDE SEQUENCE [LARGE SCALE GENOMIC DNA]</scope>
    <source>
        <strain evidence="2 3">VU population</strain>
        <tissue evidence="2">Whole body</tissue>
    </source>
</reference>
<dbReference type="EMBL" id="LNIX01000006">
    <property type="protein sequence ID" value="OXA53310.1"/>
    <property type="molecule type" value="Genomic_DNA"/>
</dbReference>
<dbReference type="AlphaFoldDB" id="A0A226E7N0"/>
<evidence type="ECO:0000313" key="3">
    <source>
        <dbReference type="Proteomes" id="UP000198287"/>
    </source>
</evidence>
<evidence type="ECO:0000313" key="2">
    <source>
        <dbReference type="EMBL" id="OXA53310.1"/>
    </source>
</evidence>
<proteinExistence type="predicted"/>
<feature type="compositionally biased region" description="Basic residues" evidence="1">
    <location>
        <begin position="27"/>
        <end position="43"/>
    </location>
</feature>
<organism evidence="2 3">
    <name type="scientific">Folsomia candida</name>
    <name type="common">Springtail</name>
    <dbReference type="NCBI Taxonomy" id="158441"/>
    <lineage>
        <taxon>Eukaryota</taxon>
        <taxon>Metazoa</taxon>
        <taxon>Ecdysozoa</taxon>
        <taxon>Arthropoda</taxon>
        <taxon>Hexapoda</taxon>
        <taxon>Collembola</taxon>
        <taxon>Entomobryomorpha</taxon>
        <taxon>Isotomoidea</taxon>
        <taxon>Isotomidae</taxon>
        <taxon>Proisotominae</taxon>
        <taxon>Folsomia</taxon>
    </lineage>
</organism>